<protein>
    <submittedName>
        <fullName evidence="3">Uncharacterized protein</fullName>
    </submittedName>
</protein>
<dbReference type="PATRIC" id="fig|54915.3.peg.3911"/>
<accession>A0A0K9YSX7</accession>
<dbReference type="RefSeq" id="WP_049740830.1">
    <property type="nucleotide sequence ID" value="NZ_LGIQ01000009.1"/>
</dbReference>
<dbReference type="AlphaFoldDB" id="A0A0K9YSX7"/>
<keyword evidence="5" id="KW-1185">Reference proteome</keyword>
<comment type="caution">
    <text evidence="3">The sequence shown here is derived from an EMBL/GenBank/DDBJ whole genome shotgun (WGS) entry which is preliminary data.</text>
</comment>
<reference evidence="2 5" key="3">
    <citation type="submission" date="2019-06" db="EMBL/GenBank/DDBJ databases">
        <title>Whole genome shotgun sequence of Brevibacillus reuszeri NBRC 15719.</title>
        <authorList>
            <person name="Hosoyama A."/>
            <person name="Uohara A."/>
            <person name="Ohji S."/>
            <person name="Ichikawa N."/>
        </authorList>
    </citation>
    <scope>NUCLEOTIDE SEQUENCE [LARGE SCALE GENOMIC DNA]</scope>
    <source>
        <strain evidence="2 5">NBRC 15719</strain>
    </source>
</reference>
<name>A0A0K9YSX7_9BACL</name>
<reference evidence="3" key="2">
    <citation type="submission" date="2015-07" db="EMBL/GenBank/DDBJ databases">
        <title>MeaNS - Measles Nucleotide Surveillance Program.</title>
        <authorList>
            <person name="Tran T."/>
            <person name="Druce J."/>
        </authorList>
    </citation>
    <scope>NUCLEOTIDE SEQUENCE</scope>
    <source>
        <strain evidence="3">DSM 9887</strain>
    </source>
</reference>
<evidence type="ECO:0000313" key="4">
    <source>
        <dbReference type="Proteomes" id="UP000036834"/>
    </source>
</evidence>
<evidence type="ECO:0000256" key="1">
    <source>
        <dbReference type="SAM" id="Phobius"/>
    </source>
</evidence>
<evidence type="ECO:0000313" key="3">
    <source>
        <dbReference type="EMBL" id="KNB71786.1"/>
    </source>
</evidence>
<keyword evidence="1" id="KW-0472">Membrane</keyword>
<organism evidence="3 4">
    <name type="scientific">Brevibacillus reuszeri</name>
    <dbReference type="NCBI Taxonomy" id="54915"/>
    <lineage>
        <taxon>Bacteria</taxon>
        <taxon>Bacillati</taxon>
        <taxon>Bacillota</taxon>
        <taxon>Bacilli</taxon>
        <taxon>Bacillales</taxon>
        <taxon>Paenibacillaceae</taxon>
        <taxon>Brevibacillus</taxon>
    </lineage>
</organism>
<proteinExistence type="predicted"/>
<evidence type="ECO:0000313" key="5">
    <source>
        <dbReference type="Proteomes" id="UP000319578"/>
    </source>
</evidence>
<dbReference type="Proteomes" id="UP000319578">
    <property type="component" value="Unassembled WGS sequence"/>
</dbReference>
<keyword evidence="1" id="KW-0812">Transmembrane</keyword>
<feature type="transmembrane region" description="Helical" evidence="1">
    <location>
        <begin position="46"/>
        <end position="68"/>
    </location>
</feature>
<dbReference type="STRING" id="54915.ADS79_23855"/>
<sequence length="356" mass="41378">MKLEKMLEEFKETANQTLLRDLHDTTKLEQQIRQKMNTSHNRKRPYLAYTVCAAVAIVMLFGGAAPFFKQNETVGGGHATTVPPAVLPSDPLIMQKVQELKSLLHIDLSQEQVKEQLSTPDHVASENGGSGDDGADEYWEYSLLSKVGYVSSPKAMIMIDEERLLNRDTAISVNIAWKDKKLHWYSLIYPQGKEIYLYKMNSNGTVSESRVLESQSPPSILDLTPEEEQLYFSYMDKKKDEILRDMTIEQILKMYIRAQQDGDLEMQYALHIQDEEYEKPTLEQFLSDVKKDPIGAENTMRHVKMLREQADSMEYQWTDKTEGIVWIKFKDDRKKLGYRMIHNKQRIWKVSWMPLQ</sequence>
<reference evidence="4" key="1">
    <citation type="submission" date="2015-07" db="EMBL/GenBank/DDBJ databases">
        <title>Genome sequencing project for genomic taxonomy and phylogenomics of Bacillus-like bacteria.</title>
        <authorList>
            <person name="Liu B."/>
            <person name="Wang J."/>
            <person name="Zhu Y."/>
            <person name="Liu G."/>
            <person name="Chen Q."/>
            <person name="Chen Z."/>
            <person name="Lan J."/>
            <person name="Che J."/>
            <person name="Ge C."/>
            <person name="Shi H."/>
            <person name="Pan Z."/>
            <person name="Liu X."/>
        </authorList>
    </citation>
    <scope>NUCLEOTIDE SEQUENCE [LARGE SCALE GENOMIC DNA]</scope>
    <source>
        <strain evidence="4">DSM 9887</strain>
    </source>
</reference>
<dbReference type="Proteomes" id="UP000036834">
    <property type="component" value="Unassembled WGS sequence"/>
</dbReference>
<dbReference type="EMBL" id="BJON01000004">
    <property type="protein sequence ID" value="GED67467.1"/>
    <property type="molecule type" value="Genomic_DNA"/>
</dbReference>
<dbReference type="EMBL" id="LGIQ01000009">
    <property type="protein sequence ID" value="KNB71786.1"/>
    <property type="molecule type" value="Genomic_DNA"/>
</dbReference>
<gene>
    <name evidence="3" type="ORF">ADS79_23855</name>
    <name evidence="2" type="ORF">BRE01_11690</name>
</gene>
<evidence type="ECO:0000313" key="2">
    <source>
        <dbReference type="EMBL" id="GED67467.1"/>
    </source>
</evidence>
<keyword evidence="1" id="KW-1133">Transmembrane helix</keyword>